<organism evidence="1 2">
    <name type="scientific">Magallana gigas</name>
    <name type="common">Pacific oyster</name>
    <name type="synonym">Crassostrea gigas</name>
    <dbReference type="NCBI Taxonomy" id="29159"/>
    <lineage>
        <taxon>Eukaryota</taxon>
        <taxon>Metazoa</taxon>
        <taxon>Spiralia</taxon>
        <taxon>Lophotrochozoa</taxon>
        <taxon>Mollusca</taxon>
        <taxon>Bivalvia</taxon>
        <taxon>Autobranchia</taxon>
        <taxon>Pteriomorphia</taxon>
        <taxon>Ostreida</taxon>
        <taxon>Ostreoidea</taxon>
        <taxon>Ostreidae</taxon>
        <taxon>Magallana</taxon>
    </lineage>
</organism>
<protein>
    <submittedName>
        <fullName evidence="1">Uncharacterized protein</fullName>
    </submittedName>
</protein>
<keyword evidence="2" id="KW-1185">Reference proteome</keyword>
<proteinExistence type="predicted"/>
<name>A0A8W8MT24_MAGGI</name>
<dbReference type="EnsemblMetazoa" id="G34401.1">
    <property type="protein sequence ID" value="G34401.1:cds"/>
    <property type="gene ID" value="G34401"/>
</dbReference>
<dbReference type="Proteomes" id="UP000005408">
    <property type="component" value="Unassembled WGS sequence"/>
</dbReference>
<dbReference type="AlphaFoldDB" id="A0A8W8MT24"/>
<sequence length="119" mass="13202">MSVLKPKHSLVGKSLVPVILKFKAQVERIEECDLNRLKKGHALTRYNLDELRTDGAVASSCSAATASTTCSSSVSTASVSQASGDKNMETRLRDIERKMESMKEKSGEDQLRIEKLQMW</sequence>
<accession>A0A8W8MT24</accession>
<evidence type="ECO:0000313" key="1">
    <source>
        <dbReference type="EnsemblMetazoa" id="G34401.1:cds"/>
    </source>
</evidence>
<evidence type="ECO:0000313" key="2">
    <source>
        <dbReference type="Proteomes" id="UP000005408"/>
    </source>
</evidence>
<reference evidence="1" key="1">
    <citation type="submission" date="2022-08" db="UniProtKB">
        <authorList>
            <consortium name="EnsemblMetazoa"/>
        </authorList>
    </citation>
    <scope>IDENTIFICATION</scope>
    <source>
        <strain evidence="1">05x7-T-G4-1.051#20</strain>
    </source>
</reference>